<dbReference type="OrthoDB" id="5379188at2"/>
<dbReference type="RefSeq" id="WP_144747364.1">
    <property type="nucleotide sequence ID" value="NZ_VMNW02000029.1"/>
</dbReference>
<evidence type="ECO:0000313" key="2">
    <source>
        <dbReference type="EMBL" id="KAA9159447.1"/>
    </source>
</evidence>
<gene>
    <name evidence="2" type="ORF">FPZ12_020305</name>
</gene>
<keyword evidence="3" id="KW-1185">Reference proteome</keyword>
<dbReference type="AlphaFoldDB" id="A0A5N0V004"/>
<keyword evidence="1" id="KW-0812">Transmembrane</keyword>
<protein>
    <recommendedName>
        <fullName evidence="4">HNH endonuclease</fullName>
    </recommendedName>
</protein>
<sequence length="376" mass="41372">MDARNYTEATRKALFTLSLGRCYEPNCQELVIRMADDGTPIVLVQIAHIRAAKRGGPRYDESMNNDSRRAFTNLLLLCTYHHKLVDNLPTGLRYSVETLTEWKAAREGQMSDDLRMLTEDRLIDILGSELGDVILDTKNELMEAIGEVEEISREGAGMLRTLVNETFKRPHLDPEAIASLADSANTLRGVTEYAPMLHESSTSLSRSLPDYAPMLARSSSQLRDLPDYASMLALSSSKLQGLPDWVAMLEQATRKLSYLPDHTPRFAQACDALANVPEHAQILHTAANAVSDTANQLHNVLNKLSALRETDLTSKLDGSAALISKTAEEIYDAAETASAIATGQQPDRLSYLMRGVVIGLAIAAILTLGIWYLASR</sequence>
<name>A0A5N0V004_9PSEU</name>
<keyword evidence="1" id="KW-1133">Transmembrane helix</keyword>
<reference evidence="2" key="1">
    <citation type="submission" date="2019-09" db="EMBL/GenBank/DDBJ databases">
        <authorList>
            <person name="Teo W.F.A."/>
            <person name="Duangmal K."/>
        </authorList>
    </citation>
    <scope>NUCLEOTIDE SEQUENCE [LARGE SCALE GENOMIC DNA]</scope>
    <source>
        <strain evidence="2">K81G1</strain>
    </source>
</reference>
<feature type="transmembrane region" description="Helical" evidence="1">
    <location>
        <begin position="351"/>
        <end position="374"/>
    </location>
</feature>
<evidence type="ECO:0000256" key="1">
    <source>
        <dbReference type="SAM" id="Phobius"/>
    </source>
</evidence>
<organism evidence="2 3">
    <name type="scientific">Amycolatopsis acidicola</name>
    <dbReference type="NCBI Taxonomy" id="2596893"/>
    <lineage>
        <taxon>Bacteria</taxon>
        <taxon>Bacillati</taxon>
        <taxon>Actinomycetota</taxon>
        <taxon>Actinomycetes</taxon>
        <taxon>Pseudonocardiales</taxon>
        <taxon>Pseudonocardiaceae</taxon>
        <taxon>Amycolatopsis</taxon>
    </lineage>
</organism>
<proteinExistence type="predicted"/>
<keyword evidence="1" id="KW-0472">Membrane</keyword>
<accession>A0A5N0V004</accession>
<comment type="caution">
    <text evidence="2">The sequence shown here is derived from an EMBL/GenBank/DDBJ whole genome shotgun (WGS) entry which is preliminary data.</text>
</comment>
<evidence type="ECO:0000313" key="3">
    <source>
        <dbReference type="Proteomes" id="UP000319769"/>
    </source>
</evidence>
<dbReference type="Proteomes" id="UP000319769">
    <property type="component" value="Unassembled WGS sequence"/>
</dbReference>
<dbReference type="EMBL" id="VMNW02000029">
    <property type="protein sequence ID" value="KAA9159447.1"/>
    <property type="molecule type" value="Genomic_DNA"/>
</dbReference>
<evidence type="ECO:0008006" key="4">
    <source>
        <dbReference type="Google" id="ProtNLM"/>
    </source>
</evidence>